<sequence length="298" mass="34011">MKILLIEDNRSTASTLSKLLVEHHYVVDVTNDGETGLKLAKAYNYNLILLDVLLPGLDGISICRQLRSEGYEVPILMLTALDDSINRVMGLDAGADDYVIKPFNFLELIARVRALLRRGRAILAEQLTWENLKLDLKNREVTYNEKRLHLTPKEYGLLELLLRNPQRILTRTAILDLVWPVGEFPGEEAVTTQIKGLRRKLKAAGMTKDLIETVYGLGYRLKDERERVGNEDIRKSTIENSKLKIQKFNPFPITPPSQSHTEAETEVLAVVAKMREEFKNNLREQMELFEQAIALTQT</sequence>
<feature type="domain" description="OmpR/PhoB-type" evidence="9">
    <location>
        <begin position="124"/>
        <end position="223"/>
    </location>
</feature>
<dbReference type="PANTHER" id="PTHR48111">
    <property type="entry name" value="REGULATOR OF RPOS"/>
    <property type="match status" value="1"/>
</dbReference>
<dbReference type="InterPro" id="IPR001867">
    <property type="entry name" value="OmpR/PhoB-type_DNA-bd"/>
</dbReference>
<comment type="caution">
    <text evidence="10">The sequence shown here is derived from an EMBL/GenBank/DDBJ whole genome shotgun (WGS) entry which is preliminary data.</text>
</comment>
<dbReference type="CDD" id="cd00383">
    <property type="entry name" value="trans_reg_C"/>
    <property type="match status" value="1"/>
</dbReference>
<keyword evidence="4 7" id="KW-0238">DNA-binding</keyword>
<dbReference type="RefSeq" id="WP_016866140.1">
    <property type="nucleotide sequence ID" value="NZ_CAWNVR010000169.1"/>
</dbReference>
<dbReference type="GO" id="GO:0006355">
    <property type="term" value="P:regulation of DNA-templated transcription"/>
    <property type="evidence" value="ECO:0007669"/>
    <property type="project" value="InterPro"/>
</dbReference>
<dbReference type="Proteomes" id="UP000235036">
    <property type="component" value="Unassembled WGS sequence"/>
</dbReference>
<dbReference type="CDD" id="cd19935">
    <property type="entry name" value="REC_OmpR_CusR-like"/>
    <property type="match status" value="1"/>
</dbReference>
<gene>
    <name evidence="10" type="ORF">CEN44_00765</name>
</gene>
<dbReference type="InterPro" id="IPR001789">
    <property type="entry name" value="Sig_transdc_resp-reg_receiver"/>
</dbReference>
<feature type="modified residue" description="4-aspartylphosphate" evidence="6">
    <location>
        <position position="51"/>
    </location>
</feature>
<protein>
    <submittedName>
        <fullName evidence="10">DNA-binding response regulator</fullName>
    </submittedName>
</protein>
<dbReference type="SMART" id="SM00448">
    <property type="entry name" value="REC"/>
    <property type="match status" value="1"/>
</dbReference>
<evidence type="ECO:0000256" key="2">
    <source>
        <dbReference type="ARBA" id="ARBA00023012"/>
    </source>
</evidence>
<dbReference type="AlphaFoldDB" id="A0A2N6K916"/>
<keyword evidence="3" id="KW-0805">Transcription regulation</keyword>
<dbReference type="GO" id="GO:0000156">
    <property type="term" value="F:phosphorelay response regulator activity"/>
    <property type="evidence" value="ECO:0007669"/>
    <property type="project" value="TreeGrafter"/>
</dbReference>
<keyword evidence="11" id="KW-1185">Reference proteome</keyword>
<evidence type="ECO:0000256" key="7">
    <source>
        <dbReference type="PROSITE-ProRule" id="PRU01091"/>
    </source>
</evidence>
<dbReference type="Pfam" id="PF00072">
    <property type="entry name" value="Response_reg"/>
    <property type="match status" value="1"/>
</dbReference>
<dbReference type="PANTHER" id="PTHR48111:SF15">
    <property type="entry name" value="OMPR SUBFAMILY"/>
    <property type="match status" value="1"/>
</dbReference>
<feature type="domain" description="Response regulatory" evidence="8">
    <location>
        <begin position="2"/>
        <end position="116"/>
    </location>
</feature>
<keyword evidence="5" id="KW-0804">Transcription</keyword>
<dbReference type="PROSITE" id="PS50110">
    <property type="entry name" value="RESPONSE_REGULATORY"/>
    <property type="match status" value="1"/>
</dbReference>
<dbReference type="InterPro" id="IPR036388">
    <property type="entry name" value="WH-like_DNA-bd_sf"/>
</dbReference>
<accession>A0A2N6K916</accession>
<dbReference type="Gene3D" id="1.10.10.10">
    <property type="entry name" value="Winged helix-like DNA-binding domain superfamily/Winged helix DNA-binding domain"/>
    <property type="match status" value="1"/>
</dbReference>
<reference evidence="10 11" key="1">
    <citation type="submission" date="2017-08" db="EMBL/GenBank/DDBJ databases">
        <title>Genomes of Fischerella (Mastigocladus) sp. strains.</title>
        <authorList>
            <person name="Miller S.R."/>
        </authorList>
    </citation>
    <scope>NUCLEOTIDE SEQUENCE [LARGE SCALE GENOMIC DNA]</scope>
    <source>
        <strain evidence="10 11">CCMEE 5323</strain>
    </source>
</reference>
<dbReference type="SMART" id="SM00862">
    <property type="entry name" value="Trans_reg_C"/>
    <property type="match status" value="1"/>
</dbReference>
<dbReference type="Gene3D" id="3.40.50.2300">
    <property type="match status" value="1"/>
</dbReference>
<evidence type="ECO:0000313" key="11">
    <source>
        <dbReference type="Proteomes" id="UP000235036"/>
    </source>
</evidence>
<proteinExistence type="predicted"/>
<dbReference type="InterPro" id="IPR011006">
    <property type="entry name" value="CheY-like_superfamily"/>
</dbReference>
<dbReference type="GO" id="GO:0005829">
    <property type="term" value="C:cytosol"/>
    <property type="evidence" value="ECO:0007669"/>
    <property type="project" value="TreeGrafter"/>
</dbReference>
<keyword evidence="2" id="KW-0902">Two-component regulatory system</keyword>
<dbReference type="GO" id="GO:0032993">
    <property type="term" value="C:protein-DNA complex"/>
    <property type="evidence" value="ECO:0007669"/>
    <property type="project" value="TreeGrafter"/>
</dbReference>
<dbReference type="Pfam" id="PF00486">
    <property type="entry name" value="Trans_reg_C"/>
    <property type="match status" value="1"/>
</dbReference>
<organism evidence="10 11">
    <name type="scientific">Fischerella muscicola CCMEE 5323</name>
    <dbReference type="NCBI Taxonomy" id="2019572"/>
    <lineage>
        <taxon>Bacteria</taxon>
        <taxon>Bacillati</taxon>
        <taxon>Cyanobacteriota</taxon>
        <taxon>Cyanophyceae</taxon>
        <taxon>Nostocales</taxon>
        <taxon>Hapalosiphonaceae</taxon>
        <taxon>Fischerella</taxon>
    </lineage>
</organism>
<evidence type="ECO:0000259" key="8">
    <source>
        <dbReference type="PROSITE" id="PS50110"/>
    </source>
</evidence>
<evidence type="ECO:0000256" key="1">
    <source>
        <dbReference type="ARBA" id="ARBA00022553"/>
    </source>
</evidence>
<keyword evidence="1 6" id="KW-0597">Phosphoprotein</keyword>
<evidence type="ECO:0000313" key="10">
    <source>
        <dbReference type="EMBL" id="PLZ94439.1"/>
    </source>
</evidence>
<dbReference type="FunFam" id="3.40.50.2300:FF:000001">
    <property type="entry name" value="DNA-binding response regulator PhoB"/>
    <property type="match status" value="1"/>
</dbReference>
<dbReference type="GO" id="GO:0000976">
    <property type="term" value="F:transcription cis-regulatory region binding"/>
    <property type="evidence" value="ECO:0007669"/>
    <property type="project" value="TreeGrafter"/>
</dbReference>
<dbReference type="InterPro" id="IPR039420">
    <property type="entry name" value="WalR-like"/>
</dbReference>
<dbReference type="EMBL" id="NRQW01000013">
    <property type="protein sequence ID" value="PLZ94439.1"/>
    <property type="molecule type" value="Genomic_DNA"/>
</dbReference>
<dbReference type="Gene3D" id="6.10.250.690">
    <property type="match status" value="1"/>
</dbReference>
<evidence type="ECO:0000256" key="3">
    <source>
        <dbReference type="ARBA" id="ARBA00023015"/>
    </source>
</evidence>
<feature type="DNA-binding region" description="OmpR/PhoB-type" evidence="7">
    <location>
        <begin position="124"/>
        <end position="223"/>
    </location>
</feature>
<evidence type="ECO:0000259" key="9">
    <source>
        <dbReference type="PROSITE" id="PS51755"/>
    </source>
</evidence>
<evidence type="ECO:0000256" key="6">
    <source>
        <dbReference type="PROSITE-ProRule" id="PRU00169"/>
    </source>
</evidence>
<name>A0A2N6K916_FISMU</name>
<dbReference type="PROSITE" id="PS51755">
    <property type="entry name" value="OMPR_PHOB"/>
    <property type="match status" value="1"/>
</dbReference>
<evidence type="ECO:0000256" key="4">
    <source>
        <dbReference type="ARBA" id="ARBA00023125"/>
    </source>
</evidence>
<evidence type="ECO:0000256" key="5">
    <source>
        <dbReference type="ARBA" id="ARBA00023163"/>
    </source>
</evidence>
<dbReference type="SUPFAM" id="SSF52172">
    <property type="entry name" value="CheY-like"/>
    <property type="match status" value="1"/>
</dbReference>